<dbReference type="InterPro" id="IPR002110">
    <property type="entry name" value="Ankyrin_rpt"/>
</dbReference>
<name>A0A0C3KWW0_9AGAM</name>
<dbReference type="PROSITE" id="PS50297">
    <property type="entry name" value="ANK_REP_REGION"/>
    <property type="match status" value="1"/>
</dbReference>
<dbReference type="SMART" id="SM00248">
    <property type="entry name" value="ANK"/>
    <property type="match status" value="4"/>
</dbReference>
<evidence type="ECO:0000313" key="4">
    <source>
        <dbReference type="Proteomes" id="UP000054248"/>
    </source>
</evidence>
<dbReference type="EMBL" id="KN823033">
    <property type="protein sequence ID" value="KIO25918.1"/>
    <property type="molecule type" value="Genomic_DNA"/>
</dbReference>
<dbReference type="OrthoDB" id="539213at2759"/>
<dbReference type="PANTHER" id="PTHR43558:SF6">
    <property type="entry name" value="REDUCTASE, PUTATIVE (AFU_ORTHOLOGUE AFUA_3G10540)-RELATED"/>
    <property type="match status" value="1"/>
</dbReference>
<accession>A0A0C3KWW0</accession>
<feature type="compositionally biased region" description="Basic and acidic residues" evidence="2">
    <location>
        <begin position="642"/>
        <end position="653"/>
    </location>
</feature>
<dbReference type="InterPro" id="IPR036770">
    <property type="entry name" value="Ankyrin_rpt-contain_sf"/>
</dbReference>
<feature type="region of interest" description="Disordered" evidence="2">
    <location>
        <begin position="592"/>
        <end position="671"/>
    </location>
</feature>
<organism evidence="3 4">
    <name type="scientific">Tulasnella calospora MUT 4182</name>
    <dbReference type="NCBI Taxonomy" id="1051891"/>
    <lineage>
        <taxon>Eukaryota</taxon>
        <taxon>Fungi</taxon>
        <taxon>Dikarya</taxon>
        <taxon>Basidiomycota</taxon>
        <taxon>Agaricomycotina</taxon>
        <taxon>Agaricomycetes</taxon>
        <taxon>Cantharellales</taxon>
        <taxon>Tulasnellaceae</taxon>
        <taxon>Tulasnella</taxon>
    </lineage>
</organism>
<reference evidence="3 4" key="1">
    <citation type="submission" date="2014-04" db="EMBL/GenBank/DDBJ databases">
        <authorList>
            <consortium name="DOE Joint Genome Institute"/>
            <person name="Kuo A."/>
            <person name="Girlanda M."/>
            <person name="Perotto S."/>
            <person name="Kohler A."/>
            <person name="Nagy L.G."/>
            <person name="Floudas D."/>
            <person name="Copeland A."/>
            <person name="Barry K.W."/>
            <person name="Cichocki N."/>
            <person name="Veneault-Fourrey C."/>
            <person name="LaButti K."/>
            <person name="Lindquist E.A."/>
            <person name="Lipzen A."/>
            <person name="Lundell T."/>
            <person name="Morin E."/>
            <person name="Murat C."/>
            <person name="Sun H."/>
            <person name="Tunlid A."/>
            <person name="Henrissat B."/>
            <person name="Grigoriev I.V."/>
            <person name="Hibbett D.S."/>
            <person name="Martin F."/>
            <person name="Nordberg H.P."/>
            <person name="Cantor M.N."/>
            <person name="Hua S.X."/>
        </authorList>
    </citation>
    <scope>NUCLEOTIDE SEQUENCE [LARGE SCALE GENOMIC DNA]</scope>
    <source>
        <strain evidence="3 4">MUT 4182</strain>
    </source>
</reference>
<feature type="repeat" description="ANK" evidence="1">
    <location>
        <begin position="565"/>
        <end position="597"/>
    </location>
</feature>
<evidence type="ECO:0000313" key="3">
    <source>
        <dbReference type="EMBL" id="KIO25918.1"/>
    </source>
</evidence>
<feature type="compositionally biased region" description="Basic and acidic residues" evidence="2">
    <location>
        <begin position="592"/>
        <end position="625"/>
    </location>
</feature>
<dbReference type="Pfam" id="PF12796">
    <property type="entry name" value="Ank_2"/>
    <property type="match status" value="1"/>
</dbReference>
<dbReference type="SUPFAM" id="SSF48403">
    <property type="entry name" value="Ankyrin repeat"/>
    <property type="match status" value="1"/>
</dbReference>
<feature type="compositionally biased region" description="Acidic residues" evidence="2">
    <location>
        <begin position="654"/>
        <end position="671"/>
    </location>
</feature>
<dbReference type="PANTHER" id="PTHR43558">
    <property type="entry name" value="REDUCTASE, PUTATIVE (AFU_ORTHOLOGUE AFUA_3G10540)-RELATED"/>
    <property type="match status" value="1"/>
</dbReference>
<dbReference type="HOGENOM" id="CLU_003548_1_0_1"/>
<evidence type="ECO:0000256" key="1">
    <source>
        <dbReference type="PROSITE-ProRule" id="PRU00023"/>
    </source>
</evidence>
<dbReference type="PROSITE" id="PS50088">
    <property type="entry name" value="ANK_REPEAT"/>
    <property type="match status" value="1"/>
</dbReference>
<proteinExistence type="predicted"/>
<feature type="compositionally biased region" description="Acidic residues" evidence="2">
    <location>
        <begin position="626"/>
        <end position="641"/>
    </location>
</feature>
<gene>
    <name evidence="3" type="ORF">M407DRAFT_24771</name>
</gene>
<dbReference type="STRING" id="1051891.A0A0C3KWW0"/>
<dbReference type="AlphaFoldDB" id="A0A0C3KWW0"/>
<keyword evidence="1" id="KW-0040">ANK repeat</keyword>
<keyword evidence="4" id="KW-1185">Reference proteome</keyword>
<sequence>MAQTAEAQAFLRRLGELPDTPGVDLGPAITPSLQDEAELRRVFATDRDNARLKDPFVGLVDVFGQNTERIRKIHARTIKDDDDLLKHHVMPLDNDMRRKDGELSMASSMEDFKLCWTIFSEGALSQLTNWNNVVVAGGSVLACLAPLPEHVVKQGSKRAIRKYFHSEAYPASDVDLFLYGLTPEQAEEKCLEIYNAVRDSVPWDVCAIRTKNAVSIHCQYPYRPVQIVLRIYQSPAEILAGFDVDAACVAFDGSRVIAAPRAILALMTQCNRVAMDRRSPSYEVRLAKYATRGFEIQVPDLRREDFDPTIFERALTRVAGLARLLVLEKLSTQEARDGYIDLRRRMRGRPNSSRRQIRRDARLRGDLKAQAEFGGLQMSDYDVMFHIPYGPGINAKRICKMVYQTDLGMNSTFNPNNEGRRLHRHPAFFGNMKEAIEDCCEYCALPETDEEKEMFEKEQERYLTGRVSFLQEDPGRQSITGSFRPIDSGEWSEQAYLKPLAKFFSYIASHNRSACNDFLKRNADAINTRDHLGRTPLQFALLCSAEEICLDLIEQGGRMTSRMVDGRCSLHLAAQMGLPKVVKALLEKNEKNKAEKEAKEKEVKESEGKDKDVEMKDKDDEVRDSSEDDWSSEDNEDEDYEEAKKKVDTKGDSNDEADALEDSEDEPDILDIDAPDWDQSLTALGYAIISGSLATVQILVAAGADCKTPKSTSGNSNSSTFYPLALTALTPDESVGAQIAENLVTAGGASCAVADSNTVTVFHGLVSRNKSQIVETLLRVDSTAKAATRDGGRSTGVLGFEGIY</sequence>
<evidence type="ECO:0008006" key="5">
    <source>
        <dbReference type="Google" id="ProtNLM"/>
    </source>
</evidence>
<dbReference type="Gene3D" id="1.25.40.20">
    <property type="entry name" value="Ankyrin repeat-containing domain"/>
    <property type="match status" value="2"/>
</dbReference>
<protein>
    <recommendedName>
        <fullName evidence="5">Ankyrin repeat protein</fullName>
    </recommendedName>
</protein>
<dbReference type="Proteomes" id="UP000054248">
    <property type="component" value="Unassembled WGS sequence"/>
</dbReference>
<reference evidence="4" key="2">
    <citation type="submission" date="2015-01" db="EMBL/GenBank/DDBJ databases">
        <title>Evolutionary Origins and Diversification of the Mycorrhizal Mutualists.</title>
        <authorList>
            <consortium name="DOE Joint Genome Institute"/>
            <consortium name="Mycorrhizal Genomics Consortium"/>
            <person name="Kohler A."/>
            <person name="Kuo A."/>
            <person name="Nagy L.G."/>
            <person name="Floudas D."/>
            <person name="Copeland A."/>
            <person name="Barry K.W."/>
            <person name="Cichocki N."/>
            <person name="Veneault-Fourrey C."/>
            <person name="LaButti K."/>
            <person name="Lindquist E.A."/>
            <person name="Lipzen A."/>
            <person name="Lundell T."/>
            <person name="Morin E."/>
            <person name="Murat C."/>
            <person name="Riley R."/>
            <person name="Ohm R."/>
            <person name="Sun H."/>
            <person name="Tunlid A."/>
            <person name="Henrissat B."/>
            <person name="Grigoriev I.V."/>
            <person name="Hibbett D.S."/>
            <person name="Martin F."/>
        </authorList>
    </citation>
    <scope>NUCLEOTIDE SEQUENCE [LARGE SCALE GENOMIC DNA]</scope>
    <source>
        <strain evidence="4">MUT 4182</strain>
    </source>
</reference>
<evidence type="ECO:0000256" key="2">
    <source>
        <dbReference type="SAM" id="MobiDB-lite"/>
    </source>
</evidence>
<dbReference type="InterPro" id="IPR053354">
    <property type="entry name" value="MGDG_epimerase"/>
</dbReference>